<feature type="transmembrane region" description="Helical" evidence="1">
    <location>
        <begin position="20"/>
        <end position="38"/>
    </location>
</feature>
<keyword evidence="1" id="KW-1133">Transmembrane helix</keyword>
<dbReference type="InterPro" id="IPR050640">
    <property type="entry name" value="Bact_2-comp_sensor_kinase"/>
</dbReference>
<dbReference type="PANTHER" id="PTHR34220:SF7">
    <property type="entry name" value="SENSOR HISTIDINE KINASE YPDA"/>
    <property type="match status" value="1"/>
</dbReference>
<proteinExistence type="predicted"/>
<dbReference type="Gene3D" id="3.30.565.10">
    <property type="entry name" value="Histidine kinase-like ATPase, C-terminal domain"/>
    <property type="match status" value="1"/>
</dbReference>
<organism evidence="3 4">
    <name type="scientific">Chitinophaga jiangningensis</name>
    <dbReference type="NCBI Taxonomy" id="1419482"/>
    <lineage>
        <taxon>Bacteria</taxon>
        <taxon>Pseudomonadati</taxon>
        <taxon>Bacteroidota</taxon>
        <taxon>Chitinophagia</taxon>
        <taxon>Chitinophagales</taxon>
        <taxon>Chitinophagaceae</taxon>
        <taxon>Chitinophaga</taxon>
    </lineage>
</organism>
<dbReference type="AlphaFoldDB" id="A0A1M6XTW9"/>
<dbReference type="EMBL" id="FRBL01000002">
    <property type="protein sequence ID" value="SHL09431.1"/>
    <property type="molecule type" value="Genomic_DNA"/>
</dbReference>
<name>A0A1M6XTW9_9BACT</name>
<keyword evidence="4" id="KW-1185">Reference proteome</keyword>
<dbReference type="Proteomes" id="UP000184420">
    <property type="component" value="Unassembled WGS sequence"/>
</dbReference>
<dbReference type="GO" id="GO:0016020">
    <property type="term" value="C:membrane"/>
    <property type="evidence" value="ECO:0007669"/>
    <property type="project" value="InterPro"/>
</dbReference>
<gene>
    <name evidence="3" type="ORF">SAMN05444266_10221</name>
</gene>
<evidence type="ECO:0000313" key="4">
    <source>
        <dbReference type="Proteomes" id="UP000184420"/>
    </source>
</evidence>
<feature type="transmembrane region" description="Helical" evidence="1">
    <location>
        <begin position="75"/>
        <end position="96"/>
    </location>
</feature>
<feature type="transmembrane region" description="Helical" evidence="1">
    <location>
        <begin position="108"/>
        <end position="133"/>
    </location>
</feature>
<dbReference type="InterPro" id="IPR010559">
    <property type="entry name" value="Sig_transdc_His_kin_internal"/>
</dbReference>
<keyword evidence="3" id="KW-0418">Kinase</keyword>
<accession>A0A1M6XTW9</accession>
<evidence type="ECO:0000256" key="1">
    <source>
        <dbReference type="SAM" id="Phobius"/>
    </source>
</evidence>
<dbReference type="Pfam" id="PF06580">
    <property type="entry name" value="His_kinase"/>
    <property type="match status" value="1"/>
</dbReference>
<dbReference type="OrthoDB" id="9792992at2"/>
<dbReference type="GO" id="GO:0000155">
    <property type="term" value="F:phosphorelay sensor kinase activity"/>
    <property type="evidence" value="ECO:0007669"/>
    <property type="project" value="InterPro"/>
</dbReference>
<keyword evidence="1" id="KW-0812">Transmembrane</keyword>
<reference evidence="3 4" key="1">
    <citation type="submission" date="2016-11" db="EMBL/GenBank/DDBJ databases">
        <authorList>
            <person name="Jaros S."/>
            <person name="Januszkiewicz K."/>
            <person name="Wedrychowicz H."/>
        </authorList>
    </citation>
    <scope>NUCLEOTIDE SEQUENCE [LARGE SCALE GENOMIC DNA]</scope>
    <source>
        <strain evidence="3 4">DSM 27406</strain>
    </source>
</reference>
<dbReference type="RefSeq" id="WP_073078575.1">
    <property type="nucleotide sequence ID" value="NZ_FRBL01000002.1"/>
</dbReference>
<keyword evidence="3" id="KW-0808">Transferase</keyword>
<sequence length="356" mass="41293">MKLSSVLLLRLLKNRVCQHILFWDISYYYLLVFFSAESPQKIDLIYTTVFHLPLVTGVYINLDILIPRLLRRQQYFVYAISVVALIALTAGFNMLLFNKVVDYIFPGYFFISYYSFTELVQFAVIYVGLTTLLKLSRGWFQLMESENRLMRLQSEKADTELLYLKSQINPHFLFNTLNSIYSLSLRKDDKVPPTLLKLAAVMRYMIYESNDALVLLESEINYLRDYIALHQVRNAGKADIRFEVNGDAGKSRVAPFMFIVFVENGFKHGVEAGMNDTFLHVRMDITGRDLYLSVKNNKGLVDETENDAHKGLGLQNVKRRLDMLYPGRHQLVIQEDDVTYAVTLQLQLHDHQNQPS</sequence>
<keyword evidence="1" id="KW-0472">Membrane</keyword>
<dbReference type="InterPro" id="IPR036890">
    <property type="entry name" value="HATPase_C_sf"/>
</dbReference>
<evidence type="ECO:0000313" key="3">
    <source>
        <dbReference type="EMBL" id="SHL09431.1"/>
    </source>
</evidence>
<protein>
    <submittedName>
        <fullName evidence="3">Histidine kinase</fullName>
    </submittedName>
</protein>
<evidence type="ECO:0000259" key="2">
    <source>
        <dbReference type="Pfam" id="PF06580"/>
    </source>
</evidence>
<dbReference type="STRING" id="1419482.SAMN05444266_10221"/>
<feature type="domain" description="Signal transduction histidine kinase internal region" evidence="2">
    <location>
        <begin position="160"/>
        <end position="234"/>
    </location>
</feature>
<feature type="transmembrane region" description="Helical" evidence="1">
    <location>
        <begin position="44"/>
        <end position="66"/>
    </location>
</feature>
<dbReference type="PANTHER" id="PTHR34220">
    <property type="entry name" value="SENSOR HISTIDINE KINASE YPDA"/>
    <property type="match status" value="1"/>
</dbReference>